<dbReference type="AlphaFoldDB" id="A0A182IKU5"/>
<dbReference type="SUPFAM" id="SSF55895">
    <property type="entry name" value="Ribonuclease Rh-like"/>
    <property type="match status" value="1"/>
</dbReference>
<dbReference type="FunFam" id="3.90.730.10:FF:000001">
    <property type="entry name" value="Ribonuclease T2"/>
    <property type="match status" value="1"/>
</dbReference>
<evidence type="ECO:0000256" key="6">
    <source>
        <dbReference type="ARBA" id="ARBA00022722"/>
    </source>
</evidence>
<evidence type="ECO:0000256" key="13">
    <source>
        <dbReference type="ARBA" id="ARBA00023239"/>
    </source>
</evidence>
<evidence type="ECO:0000256" key="15">
    <source>
        <dbReference type="ARBA" id="ARBA00052670"/>
    </source>
</evidence>
<dbReference type="GO" id="GO:0016787">
    <property type="term" value="F:hydrolase activity"/>
    <property type="evidence" value="ECO:0007669"/>
    <property type="project" value="UniProtKB-KW"/>
</dbReference>
<comment type="similarity">
    <text evidence="4 16">Belongs to the RNase T2 family.</text>
</comment>
<proteinExistence type="inferred from homology"/>
<keyword evidence="10" id="KW-1015">Disulfide bond</keyword>
<keyword evidence="8" id="KW-0378">Hydrolase</keyword>
<evidence type="ECO:0000256" key="3">
    <source>
        <dbReference type="ARBA" id="ARBA00004613"/>
    </source>
</evidence>
<dbReference type="Pfam" id="PF00445">
    <property type="entry name" value="Ribonuclease_T2"/>
    <property type="match status" value="1"/>
</dbReference>
<evidence type="ECO:0000256" key="5">
    <source>
        <dbReference type="ARBA" id="ARBA00022525"/>
    </source>
</evidence>
<keyword evidence="9" id="KW-0256">Endoplasmic reticulum</keyword>
<dbReference type="VEuPathDB" id="VectorBase:AATE001058"/>
<keyword evidence="7" id="KW-0255">Endonuclease</keyword>
<dbReference type="GO" id="GO:0003723">
    <property type="term" value="F:RNA binding"/>
    <property type="evidence" value="ECO:0007669"/>
    <property type="project" value="InterPro"/>
</dbReference>
<dbReference type="InterPro" id="IPR001568">
    <property type="entry name" value="RNase_T2-like"/>
</dbReference>
<dbReference type="STRING" id="41427.A0A182IKU5"/>
<dbReference type="GO" id="GO:0033897">
    <property type="term" value="F:ribonuclease T2 activity"/>
    <property type="evidence" value="ECO:0007669"/>
    <property type="project" value="InterPro"/>
</dbReference>
<dbReference type="GO" id="GO:0006401">
    <property type="term" value="P:RNA catabolic process"/>
    <property type="evidence" value="ECO:0007669"/>
    <property type="project" value="TreeGrafter"/>
</dbReference>
<evidence type="ECO:0000256" key="16">
    <source>
        <dbReference type="RuleBase" id="RU004328"/>
    </source>
</evidence>
<keyword evidence="5" id="KW-0964">Secreted</keyword>
<name>A0A182IKU5_ANOAO</name>
<evidence type="ECO:0000256" key="8">
    <source>
        <dbReference type="ARBA" id="ARBA00022801"/>
    </source>
</evidence>
<dbReference type="InterPro" id="IPR033697">
    <property type="entry name" value="Ribonuclease_T2_eukaryotic"/>
</dbReference>
<dbReference type="Gene3D" id="3.90.730.10">
    <property type="entry name" value="Ribonuclease T2-like"/>
    <property type="match status" value="1"/>
</dbReference>
<dbReference type="PROSITE" id="PS00531">
    <property type="entry name" value="RNASE_T2_2"/>
    <property type="match status" value="1"/>
</dbReference>
<keyword evidence="12" id="KW-0458">Lysosome</keyword>
<keyword evidence="6" id="KW-0540">Nuclease</keyword>
<organism evidence="17">
    <name type="scientific">Anopheles atroparvus</name>
    <name type="common">European mosquito</name>
    <dbReference type="NCBI Taxonomy" id="41427"/>
    <lineage>
        <taxon>Eukaryota</taxon>
        <taxon>Metazoa</taxon>
        <taxon>Ecdysozoa</taxon>
        <taxon>Arthropoda</taxon>
        <taxon>Hexapoda</taxon>
        <taxon>Insecta</taxon>
        <taxon>Pterygota</taxon>
        <taxon>Neoptera</taxon>
        <taxon>Endopterygota</taxon>
        <taxon>Diptera</taxon>
        <taxon>Nematocera</taxon>
        <taxon>Culicoidea</taxon>
        <taxon>Culicidae</taxon>
        <taxon>Anophelinae</taxon>
        <taxon>Anopheles</taxon>
    </lineage>
</organism>
<dbReference type="InterPro" id="IPR036430">
    <property type="entry name" value="RNase_T2-like_sf"/>
</dbReference>
<dbReference type="GO" id="GO:0005764">
    <property type="term" value="C:lysosome"/>
    <property type="evidence" value="ECO:0007669"/>
    <property type="project" value="UniProtKB-SubCell"/>
</dbReference>
<evidence type="ECO:0000256" key="1">
    <source>
        <dbReference type="ARBA" id="ARBA00004319"/>
    </source>
</evidence>
<evidence type="ECO:0000256" key="14">
    <source>
        <dbReference type="ARBA" id="ARBA00051280"/>
    </source>
</evidence>
<evidence type="ECO:0000256" key="7">
    <source>
        <dbReference type="ARBA" id="ARBA00022759"/>
    </source>
</evidence>
<dbReference type="GO" id="GO:0005576">
    <property type="term" value="C:extracellular region"/>
    <property type="evidence" value="ECO:0007669"/>
    <property type="project" value="UniProtKB-SubCell"/>
</dbReference>
<dbReference type="CDD" id="cd01061">
    <property type="entry name" value="RNase_T2_euk"/>
    <property type="match status" value="1"/>
</dbReference>
<dbReference type="GO" id="GO:0005788">
    <property type="term" value="C:endoplasmic reticulum lumen"/>
    <property type="evidence" value="ECO:0007669"/>
    <property type="project" value="UniProtKB-SubCell"/>
</dbReference>
<comment type="subcellular location">
    <subcellularLocation>
        <location evidence="1">Endoplasmic reticulum lumen</location>
    </subcellularLocation>
    <subcellularLocation>
        <location evidence="2">Lysosome</location>
    </subcellularLocation>
    <subcellularLocation>
        <location evidence="3">Secreted</location>
    </subcellularLocation>
</comment>
<comment type="catalytic activity">
    <reaction evidence="14">
        <text>a guanylyl-uridine-RNA = a 3'-end 2',3'-cyclophospho-GMP-RNA + a 5'-end dephospho-uridine-RNA</text>
        <dbReference type="Rhea" id="RHEA:81323"/>
        <dbReference type="Rhea" id="RHEA-COMP:17356"/>
        <dbReference type="Rhea" id="RHEA-COMP:19658"/>
        <dbReference type="Rhea" id="RHEA-COMP:19659"/>
        <dbReference type="ChEBI" id="CHEBI:173224"/>
        <dbReference type="ChEBI" id="CHEBI:231849"/>
        <dbReference type="ChEBI" id="CHEBI:231850"/>
    </reaction>
</comment>
<protein>
    <submittedName>
        <fullName evidence="17">Uncharacterized protein</fullName>
    </submittedName>
</protein>
<sequence length="343" mass="38633">LKEQRRVAATTIADQAACKVKMSPISYNVWAVFCVILLFIQLCLCAPNGSPYAREDAGENSIAIRGDDVPQFDLLIYTQRWALTACYEWRETGKTHICDLPDPTTSWTIHGIWPTKLNTIGPAFCNKSAVFDVSQLSAIEQQLEQHWVNVEKNKPLDSLWEHEWLKHGTCAAEVIEQLNTEPKYFGQGLAWLEQYSVGAAFAASSAIKPGFNYSLTAMNKALHDFYGKDLAIECYHDSKTHLQFLNEVRICFDKQLQLTDCDGIVGLQRITLPSSRVATVISNCNAAKPIFYPARLPDEMPVQEQQSEEVAQGNLYQLLYDVSGRRNGEEPQESYEFVEVIIA</sequence>
<evidence type="ECO:0000256" key="9">
    <source>
        <dbReference type="ARBA" id="ARBA00022824"/>
    </source>
</evidence>
<dbReference type="PANTHER" id="PTHR11240">
    <property type="entry name" value="RIBONUCLEASE T2"/>
    <property type="match status" value="1"/>
</dbReference>
<evidence type="ECO:0000256" key="4">
    <source>
        <dbReference type="ARBA" id="ARBA00007469"/>
    </source>
</evidence>
<keyword evidence="13" id="KW-0456">Lyase</keyword>
<evidence type="ECO:0000256" key="11">
    <source>
        <dbReference type="ARBA" id="ARBA00023180"/>
    </source>
</evidence>
<dbReference type="EnsemblMetazoa" id="AATE001058-RA">
    <property type="protein sequence ID" value="AATE001058-PA.1"/>
    <property type="gene ID" value="AATE001058"/>
</dbReference>
<dbReference type="PANTHER" id="PTHR11240:SF22">
    <property type="entry name" value="RIBONUCLEASE T2"/>
    <property type="match status" value="1"/>
</dbReference>
<dbReference type="InterPro" id="IPR033130">
    <property type="entry name" value="RNase_T2_His_AS_2"/>
</dbReference>
<reference evidence="17" key="1">
    <citation type="submission" date="2022-08" db="UniProtKB">
        <authorList>
            <consortium name="EnsemblMetazoa"/>
        </authorList>
    </citation>
    <scope>IDENTIFICATION</scope>
    <source>
        <strain evidence="17">EBRO</strain>
    </source>
</reference>
<keyword evidence="11" id="KW-0325">Glycoprotein</keyword>
<evidence type="ECO:0000256" key="12">
    <source>
        <dbReference type="ARBA" id="ARBA00023228"/>
    </source>
</evidence>
<accession>A0A182IKU5</accession>
<evidence type="ECO:0000256" key="2">
    <source>
        <dbReference type="ARBA" id="ARBA00004371"/>
    </source>
</evidence>
<evidence type="ECO:0000313" key="17">
    <source>
        <dbReference type="EnsemblMetazoa" id="AATE001058-PA.1"/>
    </source>
</evidence>
<evidence type="ECO:0000256" key="10">
    <source>
        <dbReference type="ARBA" id="ARBA00023157"/>
    </source>
</evidence>
<comment type="catalytic activity">
    <reaction evidence="15">
        <text>an adenylyl-uridine-RNA = a 3'-end 2',3'-cyclophospho-AMP-RNA + a 5'-end dephospho-uridine-RNA</text>
        <dbReference type="Rhea" id="RHEA:81383"/>
        <dbReference type="Rhea" id="RHEA-COMP:17356"/>
        <dbReference type="Rhea" id="RHEA-COMP:19675"/>
        <dbReference type="Rhea" id="RHEA-COMP:19676"/>
        <dbReference type="ChEBI" id="CHEBI:173224"/>
        <dbReference type="ChEBI" id="CHEBI:231879"/>
        <dbReference type="ChEBI" id="CHEBI:231881"/>
    </reaction>
    <physiologicalReaction direction="left-to-right" evidence="15">
        <dbReference type="Rhea" id="RHEA:81384"/>
    </physiologicalReaction>
</comment>